<keyword evidence="3" id="KW-0732">Signal</keyword>
<evidence type="ECO:0000256" key="1">
    <source>
        <dbReference type="SAM" id="MobiDB-lite"/>
    </source>
</evidence>
<evidence type="ECO:0008006" key="6">
    <source>
        <dbReference type="Google" id="ProtNLM"/>
    </source>
</evidence>
<dbReference type="STRING" id="1077348.A0A2G8SBW9"/>
<evidence type="ECO:0000256" key="2">
    <source>
        <dbReference type="SAM" id="Phobius"/>
    </source>
</evidence>
<feature type="region of interest" description="Disordered" evidence="1">
    <location>
        <begin position="185"/>
        <end position="206"/>
    </location>
</feature>
<feature type="transmembrane region" description="Helical" evidence="2">
    <location>
        <begin position="210"/>
        <end position="234"/>
    </location>
</feature>
<evidence type="ECO:0000313" key="5">
    <source>
        <dbReference type="Proteomes" id="UP000230002"/>
    </source>
</evidence>
<organism evidence="4 5">
    <name type="scientific">Ganoderma sinense ZZ0214-1</name>
    <dbReference type="NCBI Taxonomy" id="1077348"/>
    <lineage>
        <taxon>Eukaryota</taxon>
        <taxon>Fungi</taxon>
        <taxon>Dikarya</taxon>
        <taxon>Basidiomycota</taxon>
        <taxon>Agaricomycotina</taxon>
        <taxon>Agaricomycetes</taxon>
        <taxon>Polyporales</taxon>
        <taxon>Polyporaceae</taxon>
        <taxon>Ganoderma</taxon>
    </lineage>
</organism>
<reference evidence="4 5" key="1">
    <citation type="journal article" date="2015" name="Sci. Rep.">
        <title>Chromosome-level genome map provides insights into diverse defense mechanisms in the medicinal fungus Ganoderma sinense.</title>
        <authorList>
            <person name="Zhu Y."/>
            <person name="Xu J."/>
            <person name="Sun C."/>
            <person name="Zhou S."/>
            <person name="Xu H."/>
            <person name="Nelson D.R."/>
            <person name="Qian J."/>
            <person name="Song J."/>
            <person name="Luo H."/>
            <person name="Xiang L."/>
            <person name="Li Y."/>
            <person name="Xu Z."/>
            <person name="Ji A."/>
            <person name="Wang L."/>
            <person name="Lu S."/>
            <person name="Hayward A."/>
            <person name="Sun W."/>
            <person name="Li X."/>
            <person name="Schwartz D.C."/>
            <person name="Wang Y."/>
            <person name="Chen S."/>
        </authorList>
    </citation>
    <scope>NUCLEOTIDE SEQUENCE [LARGE SCALE GENOMIC DNA]</scope>
    <source>
        <strain evidence="4 5">ZZ0214-1</strain>
    </source>
</reference>
<evidence type="ECO:0000256" key="3">
    <source>
        <dbReference type="SAM" id="SignalP"/>
    </source>
</evidence>
<sequence>MSFLTVIGLIILPSLLFPYPVSSALVNRTIDDEYGDSVTGALPVFGPDASYWHQGSTCSACHITPFIDKTQPFDGTWHDGTYNPDGPDLTISFSFTGTAVYVYNIVPNTIESTDTLENITFTLDGSHAGTYVHNPDSTTVLLYRQVVYKSTNLDNKEHTVVMRSSGLNASLILFDYAVYTTERTGTSSSSTSSASSSATSSPSSSHSMPVGAIAGGIVGGIAFLAFLAIAGFCIQRRRHPKEPQPLSGHLEIKPFVEGADGSPYTPGAPYHGSEYGGSVSAGGGSGYGGASANGASPTPSPYGTTSRHAPRPSDAPTIPLLFASPDPSLQPRRRASDKREMVPLSARIQSQSPDGTPGADLARQNTSTSRHQAELTERIRALEDQMRGFAGSPPPPGSTAASDRSFRAASRSTSPGTGHADEVVRVLQGELAALRSEVAGLNAQLAEERMMGGGSRCRRIGRSRSRPDRSSELVDSGHLGRGI</sequence>
<keyword evidence="2" id="KW-0812">Transmembrane</keyword>
<dbReference type="OrthoDB" id="3270641at2759"/>
<dbReference type="EMBL" id="AYKW01000012">
    <property type="protein sequence ID" value="PIL31265.1"/>
    <property type="molecule type" value="Genomic_DNA"/>
</dbReference>
<keyword evidence="5" id="KW-1185">Reference proteome</keyword>
<name>A0A2G8SBW9_9APHY</name>
<feature type="region of interest" description="Disordered" evidence="1">
    <location>
        <begin position="290"/>
        <end position="373"/>
    </location>
</feature>
<dbReference type="Gene3D" id="2.60.120.260">
    <property type="entry name" value="Galactose-binding domain-like"/>
    <property type="match status" value="1"/>
</dbReference>
<feature type="region of interest" description="Disordered" evidence="1">
    <location>
        <begin position="387"/>
        <end position="419"/>
    </location>
</feature>
<dbReference type="AlphaFoldDB" id="A0A2G8SBW9"/>
<dbReference type="Gene3D" id="1.20.5.510">
    <property type="entry name" value="Single helix bin"/>
    <property type="match status" value="1"/>
</dbReference>
<gene>
    <name evidence="4" type="ORF">GSI_05963</name>
</gene>
<feature type="compositionally biased region" description="Low complexity" evidence="1">
    <location>
        <begin position="186"/>
        <end position="206"/>
    </location>
</feature>
<accession>A0A2G8SBW9</accession>
<comment type="caution">
    <text evidence="4">The sequence shown here is derived from an EMBL/GenBank/DDBJ whole genome shotgun (WGS) entry which is preliminary data.</text>
</comment>
<feature type="region of interest" description="Disordered" evidence="1">
    <location>
        <begin position="449"/>
        <end position="483"/>
    </location>
</feature>
<feature type="compositionally biased region" description="Low complexity" evidence="1">
    <location>
        <begin position="398"/>
        <end position="414"/>
    </location>
</feature>
<protein>
    <recommendedName>
        <fullName evidence="6">Transporter</fullName>
    </recommendedName>
</protein>
<dbReference type="Proteomes" id="UP000230002">
    <property type="component" value="Unassembled WGS sequence"/>
</dbReference>
<evidence type="ECO:0000313" key="4">
    <source>
        <dbReference type="EMBL" id="PIL31265.1"/>
    </source>
</evidence>
<keyword evidence="2" id="KW-0472">Membrane</keyword>
<feature type="signal peptide" evidence="3">
    <location>
        <begin position="1"/>
        <end position="23"/>
    </location>
</feature>
<proteinExistence type="predicted"/>
<keyword evidence="2" id="KW-1133">Transmembrane helix</keyword>
<feature type="chain" id="PRO_5013943387" description="Transporter" evidence="3">
    <location>
        <begin position="24"/>
        <end position="483"/>
    </location>
</feature>